<protein>
    <submittedName>
        <fullName evidence="2">Uncharacterized protein</fullName>
    </submittedName>
</protein>
<accession>A0A914HBX9</accession>
<reference evidence="2" key="1">
    <citation type="submission" date="2022-11" db="UniProtKB">
        <authorList>
            <consortium name="WormBaseParasite"/>
        </authorList>
    </citation>
    <scope>IDENTIFICATION</scope>
</reference>
<dbReference type="InterPro" id="IPR004988">
    <property type="entry name" value="DUF273"/>
</dbReference>
<dbReference type="Proteomes" id="UP000887572">
    <property type="component" value="Unplaced"/>
</dbReference>
<dbReference type="Gene3D" id="3.90.550.10">
    <property type="entry name" value="Spore Coat Polysaccharide Biosynthesis Protein SpsA, Chain A"/>
    <property type="match status" value="1"/>
</dbReference>
<dbReference type="InterPro" id="IPR029044">
    <property type="entry name" value="Nucleotide-diphossugar_trans"/>
</dbReference>
<evidence type="ECO:0000313" key="2">
    <source>
        <dbReference type="WBParaSite" id="Gr19_v10_g16100.t1"/>
    </source>
</evidence>
<dbReference type="WBParaSite" id="Gr19_v10_g16100.t1">
    <property type="protein sequence ID" value="Gr19_v10_g16100.t1"/>
    <property type="gene ID" value="Gr19_v10_g16100"/>
</dbReference>
<sequence>MHLMLNEHKLYNNLSSDLRCCTTRLCNISPTQHFAYKAKRQHFAYKAKRQHFAYKHLFRKHCIASAYLPDTDWMLVLYADSGVVNPNHCLEFLERRDRRERDSRGKSTEMCLGQQCVQNLAIGSIYRCTFANEKCAQF</sequence>
<dbReference type="Pfam" id="PF03314">
    <property type="entry name" value="DUF273"/>
    <property type="match status" value="1"/>
</dbReference>
<organism evidence="1 2">
    <name type="scientific">Globodera rostochiensis</name>
    <name type="common">Golden nematode worm</name>
    <name type="synonym">Heterodera rostochiensis</name>
    <dbReference type="NCBI Taxonomy" id="31243"/>
    <lineage>
        <taxon>Eukaryota</taxon>
        <taxon>Metazoa</taxon>
        <taxon>Ecdysozoa</taxon>
        <taxon>Nematoda</taxon>
        <taxon>Chromadorea</taxon>
        <taxon>Rhabditida</taxon>
        <taxon>Tylenchina</taxon>
        <taxon>Tylenchomorpha</taxon>
        <taxon>Tylenchoidea</taxon>
        <taxon>Heteroderidae</taxon>
        <taxon>Heteroderinae</taxon>
        <taxon>Globodera</taxon>
    </lineage>
</organism>
<evidence type="ECO:0000313" key="1">
    <source>
        <dbReference type="Proteomes" id="UP000887572"/>
    </source>
</evidence>
<dbReference type="AlphaFoldDB" id="A0A914HBX9"/>
<keyword evidence="1" id="KW-1185">Reference proteome</keyword>
<name>A0A914HBX9_GLORO</name>
<proteinExistence type="predicted"/>